<accession>A0ABW4NQE4</accession>
<sequence>MMSILSPNQVWIIVDPKLSLFFPIIR</sequence>
<organism evidence="1 2">
    <name type="scientific">Pasteurella oralis</name>
    <dbReference type="NCBI Taxonomy" id="1071947"/>
    <lineage>
        <taxon>Bacteria</taxon>
        <taxon>Pseudomonadati</taxon>
        <taxon>Pseudomonadota</taxon>
        <taxon>Gammaproteobacteria</taxon>
        <taxon>Pasteurellales</taxon>
        <taxon>Pasteurellaceae</taxon>
        <taxon>Pasteurella</taxon>
    </lineage>
</organism>
<proteinExistence type="predicted"/>
<gene>
    <name evidence="1" type="primary">tnaC</name>
    <name evidence="1" type="ORF">ACFSAV_00325</name>
</gene>
<dbReference type="RefSeq" id="WP_101775663.1">
    <property type="nucleotide sequence ID" value="NZ_JBHUFP010000001.1"/>
</dbReference>
<dbReference type="InterPro" id="IPR012620">
    <property type="entry name" value="Trp_operon_leader_peptide"/>
</dbReference>
<dbReference type="EMBL" id="JBHUFP010000001">
    <property type="protein sequence ID" value="MFD1804833.1"/>
    <property type="molecule type" value="Genomic_DNA"/>
</dbReference>
<comment type="caution">
    <text evidence="1">The sequence shown here is derived from an EMBL/GenBank/DDBJ whole genome shotgun (WGS) entry which is preliminary data.</text>
</comment>
<keyword evidence="2" id="KW-1185">Reference proteome</keyword>
<evidence type="ECO:0000313" key="2">
    <source>
        <dbReference type="Proteomes" id="UP001597420"/>
    </source>
</evidence>
<protein>
    <submittedName>
        <fullName evidence="1">Tryptophanase leader peptide</fullName>
    </submittedName>
</protein>
<name>A0ABW4NQE4_9PAST</name>
<dbReference type="Proteomes" id="UP001597420">
    <property type="component" value="Unassembled WGS sequence"/>
</dbReference>
<dbReference type="NCBIfam" id="TIGR02616">
    <property type="entry name" value="tnaC_leader"/>
    <property type="match status" value="1"/>
</dbReference>
<reference evidence="2" key="1">
    <citation type="journal article" date="2019" name="Int. J. Syst. Evol. Microbiol.">
        <title>The Global Catalogue of Microorganisms (GCM) 10K type strain sequencing project: providing services to taxonomists for standard genome sequencing and annotation.</title>
        <authorList>
            <consortium name="The Broad Institute Genomics Platform"/>
            <consortium name="The Broad Institute Genome Sequencing Center for Infectious Disease"/>
            <person name="Wu L."/>
            <person name="Ma J."/>
        </authorList>
    </citation>
    <scope>NUCLEOTIDE SEQUENCE [LARGE SCALE GENOMIC DNA]</scope>
    <source>
        <strain evidence="2">CCM 7950</strain>
    </source>
</reference>
<evidence type="ECO:0000313" key="1">
    <source>
        <dbReference type="EMBL" id="MFD1804833.1"/>
    </source>
</evidence>